<reference evidence="2 3" key="1">
    <citation type="submission" date="2017-08" db="EMBL/GenBank/DDBJ databases">
        <title>The whole genome shortgun sequences of strain Leeuwenhoekiella nanhaiensis G18 from the South China Sea.</title>
        <authorList>
            <person name="Liu Q."/>
        </authorList>
    </citation>
    <scope>NUCLEOTIDE SEQUENCE [LARGE SCALE GENOMIC DNA]</scope>
    <source>
        <strain evidence="2 3">G18</strain>
    </source>
</reference>
<proteinExistence type="predicted"/>
<keyword evidence="3" id="KW-1185">Reference proteome</keyword>
<gene>
    <name evidence="2" type="ORF">CJ305_17090</name>
</gene>
<comment type="caution">
    <text evidence="2">The sequence shown here is derived from an EMBL/GenBank/DDBJ whole genome shotgun (WGS) entry which is preliminary data.</text>
</comment>
<evidence type="ECO:0000256" key="1">
    <source>
        <dbReference type="SAM" id="MobiDB-lite"/>
    </source>
</evidence>
<name>A0A2G1VMM6_9FLAO</name>
<feature type="compositionally biased region" description="Basic and acidic residues" evidence="1">
    <location>
        <begin position="49"/>
        <end position="58"/>
    </location>
</feature>
<dbReference type="Proteomes" id="UP000229433">
    <property type="component" value="Unassembled WGS sequence"/>
</dbReference>
<dbReference type="RefSeq" id="WP_099647522.1">
    <property type="nucleotide sequence ID" value="NZ_KZ319302.1"/>
</dbReference>
<protein>
    <submittedName>
        <fullName evidence="2">Uncharacterized protein</fullName>
    </submittedName>
</protein>
<evidence type="ECO:0000313" key="2">
    <source>
        <dbReference type="EMBL" id="PHQ28022.1"/>
    </source>
</evidence>
<dbReference type="OrthoDB" id="1450689at2"/>
<organism evidence="2 3">
    <name type="scientific">Leeuwenhoekiella nanhaiensis</name>
    <dbReference type="NCBI Taxonomy" id="1655491"/>
    <lineage>
        <taxon>Bacteria</taxon>
        <taxon>Pseudomonadati</taxon>
        <taxon>Bacteroidota</taxon>
        <taxon>Flavobacteriia</taxon>
        <taxon>Flavobacteriales</taxon>
        <taxon>Flavobacteriaceae</taxon>
        <taxon>Leeuwenhoekiella</taxon>
    </lineage>
</organism>
<accession>A0A2G1VMM6</accession>
<feature type="region of interest" description="Disordered" evidence="1">
    <location>
        <begin position="49"/>
        <end position="71"/>
    </location>
</feature>
<evidence type="ECO:0000313" key="3">
    <source>
        <dbReference type="Proteomes" id="UP000229433"/>
    </source>
</evidence>
<dbReference type="AlphaFoldDB" id="A0A2G1VMM6"/>
<sequence length="71" mass="8254">METPIELELVGKKGDMYALKYPGLQIPIHVNFELLEKFRKSTDYCVRESEDFNSHPEESWVEPRQASGLRA</sequence>
<dbReference type="EMBL" id="NQXA01000022">
    <property type="protein sequence ID" value="PHQ28022.1"/>
    <property type="molecule type" value="Genomic_DNA"/>
</dbReference>